<comment type="caution">
    <text evidence="2">The sequence shown here is derived from an EMBL/GenBank/DDBJ whole genome shotgun (WGS) entry which is preliminary data.</text>
</comment>
<feature type="region of interest" description="Disordered" evidence="1">
    <location>
        <begin position="1"/>
        <end position="521"/>
    </location>
</feature>
<feature type="compositionally biased region" description="Basic and acidic residues" evidence="1">
    <location>
        <begin position="1803"/>
        <end position="1812"/>
    </location>
</feature>
<feature type="compositionally biased region" description="Low complexity" evidence="1">
    <location>
        <begin position="1996"/>
        <end position="2005"/>
    </location>
</feature>
<feature type="compositionally biased region" description="Polar residues" evidence="1">
    <location>
        <begin position="2142"/>
        <end position="2196"/>
    </location>
</feature>
<feature type="compositionally biased region" description="Low complexity" evidence="1">
    <location>
        <begin position="1459"/>
        <end position="1473"/>
    </location>
</feature>
<feature type="compositionally biased region" description="Polar residues" evidence="1">
    <location>
        <begin position="483"/>
        <end position="508"/>
    </location>
</feature>
<feature type="compositionally biased region" description="Polar residues" evidence="1">
    <location>
        <begin position="1378"/>
        <end position="1397"/>
    </location>
</feature>
<feature type="compositionally biased region" description="Polar residues" evidence="1">
    <location>
        <begin position="104"/>
        <end position="118"/>
    </location>
</feature>
<feature type="compositionally biased region" description="Polar residues" evidence="1">
    <location>
        <begin position="1106"/>
        <end position="1115"/>
    </location>
</feature>
<accession>A0A072PEL1</accession>
<feature type="compositionally biased region" description="Polar residues" evidence="1">
    <location>
        <begin position="1729"/>
        <end position="1742"/>
    </location>
</feature>
<feature type="compositionally biased region" description="Polar residues" evidence="1">
    <location>
        <begin position="1124"/>
        <end position="1149"/>
    </location>
</feature>
<feature type="compositionally biased region" description="Low complexity" evidence="1">
    <location>
        <begin position="238"/>
        <end position="251"/>
    </location>
</feature>
<feature type="compositionally biased region" description="Low complexity" evidence="1">
    <location>
        <begin position="895"/>
        <end position="911"/>
    </location>
</feature>
<reference evidence="2 3" key="1">
    <citation type="submission" date="2013-03" db="EMBL/GenBank/DDBJ databases">
        <title>The Genome Sequence of Exophiala aquamarina CBS 119918.</title>
        <authorList>
            <consortium name="The Broad Institute Genomics Platform"/>
            <person name="Cuomo C."/>
            <person name="de Hoog S."/>
            <person name="Gorbushina A."/>
            <person name="Walker B."/>
            <person name="Young S.K."/>
            <person name="Zeng Q."/>
            <person name="Gargeya S."/>
            <person name="Fitzgerald M."/>
            <person name="Haas B."/>
            <person name="Abouelleil A."/>
            <person name="Allen A.W."/>
            <person name="Alvarado L."/>
            <person name="Arachchi H.M."/>
            <person name="Berlin A.M."/>
            <person name="Chapman S.B."/>
            <person name="Gainer-Dewar J."/>
            <person name="Goldberg J."/>
            <person name="Griggs A."/>
            <person name="Gujja S."/>
            <person name="Hansen M."/>
            <person name="Howarth C."/>
            <person name="Imamovic A."/>
            <person name="Ireland A."/>
            <person name="Larimer J."/>
            <person name="McCowan C."/>
            <person name="Murphy C."/>
            <person name="Pearson M."/>
            <person name="Poon T.W."/>
            <person name="Priest M."/>
            <person name="Roberts A."/>
            <person name="Saif S."/>
            <person name="Shea T."/>
            <person name="Sisk P."/>
            <person name="Sykes S."/>
            <person name="Wortman J."/>
            <person name="Nusbaum C."/>
            <person name="Birren B."/>
        </authorList>
    </citation>
    <scope>NUCLEOTIDE SEQUENCE [LARGE SCALE GENOMIC DNA]</scope>
    <source>
        <strain evidence="2 3">CBS 119918</strain>
    </source>
</reference>
<proteinExistence type="predicted"/>
<feature type="compositionally biased region" description="Basic and acidic residues" evidence="1">
    <location>
        <begin position="1552"/>
        <end position="1573"/>
    </location>
</feature>
<feature type="compositionally biased region" description="Low complexity" evidence="1">
    <location>
        <begin position="1887"/>
        <end position="1918"/>
    </location>
</feature>
<feature type="compositionally biased region" description="Low complexity" evidence="1">
    <location>
        <begin position="509"/>
        <end position="521"/>
    </location>
</feature>
<feature type="compositionally biased region" description="Basic and acidic residues" evidence="1">
    <location>
        <begin position="2089"/>
        <end position="2109"/>
    </location>
</feature>
<dbReference type="RefSeq" id="XP_013261144.1">
    <property type="nucleotide sequence ID" value="XM_013405690.1"/>
</dbReference>
<feature type="compositionally biased region" description="Polar residues" evidence="1">
    <location>
        <begin position="595"/>
        <end position="606"/>
    </location>
</feature>
<feature type="compositionally biased region" description="Polar residues" evidence="1">
    <location>
        <begin position="1158"/>
        <end position="1174"/>
    </location>
</feature>
<feature type="region of interest" description="Disordered" evidence="1">
    <location>
        <begin position="829"/>
        <end position="1254"/>
    </location>
</feature>
<feature type="compositionally biased region" description="Polar residues" evidence="1">
    <location>
        <begin position="2517"/>
        <end position="2530"/>
    </location>
</feature>
<name>A0A072PEL1_9EURO</name>
<dbReference type="EMBL" id="AMGV01000004">
    <property type="protein sequence ID" value="KEF58554.1"/>
    <property type="molecule type" value="Genomic_DNA"/>
</dbReference>
<gene>
    <name evidence="2" type="ORF">A1O9_06480</name>
</gene>
<feature type="compositionally biased region" description="Low complexity" evidence="1">
    <location>
        <begin position="1975"/>
        <end position="1986"/>
    </location>
</feature>
<feature type="compositionally biased region" description="Polar residues" evidence="1">
    <location>
        <begin position="466"/>
        <end position="476"/>
    </location>
</feature>
<feature type="region of interest" description="Disordered" evidence="1">
    <location>
        <begin position="540"/>
        <end position="808"/>
    </location>
</feature>
<feature type="compositionally biased region" description="Acidic residues" evidence="1">
    <location>
        <begin position="852"/>
        <end position="867"/>
    </location>
</feature>
<evidence type="ECO:0000256" key="1">
    <source>
        <dbReference type="SAM" id="MobiDB-lite"/>
    </source>
</evidence>
<feature type="compositionally biased region" description="Acidic residues" evidence="1">
    <location>
        <begin position="31"/>
        <end position="43"/>
    </location>
</feature>
<feature type="compositionally biased region" description="Basic residues" evidence="1">
    <location>
        <begin position="2374"/>
        <end position="2383"/>
    </location>
</feature>
<feature type="compositionally biased region" description="Polar residues" evidence="1">
    <location>
        <begin position="1005"/>
        <end position="1016"/>
    </location>
</feature>
<protein>
    <submittedName>
        <fullName evidence="2">Uncharacterized protein</fullName>
    </submittedName>
</protein>
<feature type="compositionally biased region" description="Pro residues" evidence="1">
    <location>
        <begin position="73"/>
        <end position="84"/>
    </location>
</feature>
<dbReference type="HOGENOM" id="CLU_228630_0_0_1"/>
<feature type="compositionally biased region" description="Polar residues" evidence="1">
    <location>
        <begin position="761"/>
        <end position="772"/>
    </location>
</feature>
<feature type="compositionally biased region" description="Low complexity" evidence="1">
    <location>
        <begin position="178"/>
        <end position="188"/>
    </location>
</feature>
<organism evidence="2 3">
    <name type="scientific">Exophiala aquamarina CBS 119918</name>
    <dbReference type="NCBI Taxonomy" id="1182545"/>
    <lineage>
        <taxon>Eukaryota</taxon>
        <taxon>Fungi</taxon>
        <taxon>Dikarya</taxon>
        <taxon>Ascomycota</taxon>
        <taxon>Pezizomycotina</taxon>
        <taxon>Eurotiomycetes</taxon>
        <taxon>Chaetothyriomycetidae</taxon>
        <taxon>Chaetothyriales</taxon>
        <taxon>Herpotrichiellaceae</taxon>
        <taxon>Exophiala</taxon>
    </lineage>
</organism>
<feature type="compositionally biased region" description="Polar residues" evidence="1">
    <location>
        <begin position="715"/>
        <end position="734"/>
    </location>
</feature>
<feature type="compositionally biased region" description="Pro residues" evidence="1">
    <location>
        <begin position="440"/>
        <end position="453"/>
    </location>
</feature>
<keyword evidence="3" id="KW-1185">Reference proteome</keyword>
<feature type="compositionally biased region" description="Basic and acidic residues" evidence="1">
    <location>
        <begin position="2385"/>
        <end position="2398"/>
    </location>
</feature>
<feature type="compositionally biased region" description="Low complexity" evidence="1">
    <location>
        <begin position="1061"/>
        <end position="1076"/>
    </location>
</feature>
<feature type="compositionally biased region" description="Basic and acidic residues" evidence="1">
    <location>
        <begin position="196"/>
        <end position="207"/>
    </location>
</feature>
<feature type="compositionally biased region" description="Basic and acidic residues" evidence="1">
    <location>
        <begin position="662"/>
        <end position="671"/>
    </location>
</feature>
<feature type="compositionally biased region" description="Polar residues" evidence="1">
    <location>
        <begin position="1814"/>
        <end position="1830"/>
    </location>
</feature>
<feature type="compositionally biased region" description="Basic and acidic residues" evidence="1">
    <location>
        <begin position="91"/>
        <end position="102"/>
    </location>
</feature>
<evidence type="ECO:0000313" key="3">
    <source>
        <dbReference type="Proteomes" id="UP000027920"/>
    </source>
</evidence>
<sequence length="2584" mass="278797">MAAPGSYSAYKTNVGRSVTKKWKDANQINYDGDDWGDDDDDGYDNNPSPAAVSADNPRHPGWDSQSNRSFTNPIPPSYAPPPAPSQNHQRPSFDRGADERRYFSTGSGFDSAYPSTQRDPFPEPQHEYDIPVPAYRDQPPLRLNTQGPPPSNTFRPGSRGRQYPPYDDAPLSAPSIFSQQQRRSGSSSRPPPAEIFQRHESPMRPESRGSTTSARHFPPRKASLGQPSPDLSRPANDSVTSSSPIATSPATGDRPIPTFIRPSDIYKRMPEEVEKARASQDSSSRPSVDSTGFRPQPETLDIKSISSEPRDTLAEDSDSTRRLKSTLDPVPERKSEYGLDNLLNPSSTQAPSAAVDSPTELTEAGIARHPTNASSVYTDRPDPVSASTVSRNQSMHEGIPEEPLANRMSYGLPAIGRMSSFGMDLGALGSSASDTSRHIPPTPSLPPPPPPVPQKDDSALDRAAAESQTQPLQHQPSLGYRSMVQQAFDDSQKDTSFSPTSTTNSVYRSNSTSTSDISPIISHKPHSLATLSATPGTYAVIPEEPSQLDSRRNTTESLRAEAPSNPQLGISHPVSIRPEFSRVDTPPTQDIAPTKRSTNIESLTSPESEHASVAAVNEYLGAPAKGESCLDEPTTAPASAGKSLPPVLAPQADTAAAAGRSASEEWKEWQAHRNQFKVQAGLQDSGPTTPHIPSPITRSESPPKGTVRGIAGKLESNSGRSSPSNVNITDTSPPSAIPEPTRPAPEPRQDSFRPAIPGGWQSYTSTATSDSIKAQPAEPSARPSPLAAHRSDTTESIPTAKAPAREANDGISKTAFAAAASAGTALASAFAGQPQPDRVAASKSPTRSEVSSENEWDASSSDDEDELPAGPSNEASLHDRSISPIRPSTPPALAPRPLVAASTPSSIATASESDRPRSEPIDYPAPLRTSRILDSSPMSRPPIPNVALSTASTNEDNDRLQHEIVKSLTPKSSNIEGESLNHGPVAHPTSERGSSTYERPDTVQKLEQPSSANQAGQIPFSSPPPPITTSDQPTTSSSAQGAPLAQRPHLQQRFSWETTSDKTPPTTTPKQLSPTPTGSPDTIRELIQPVSSISNPAGRSGPFDRSTGQQSTTSERPPVPLGPNQPTLRQTDWPQQPFVQSGSLSSQPAVSALPPTWALSQPQPQPTGAQQSAEQAEPSKQHQYPESDSMQPQLPKDQPSIHFQSLQERQTTPRSPTTGAPPMSTLSNVGNNEFSTNPPQRQYPTSDPASFRSIMALSTPHERILAFNESRQAHATSDGQLEGWLSSLNTTEHSDVFARNLRVSHDTTEAVSAHKPSPRRTLTESVGSRHIQEDGKKLMAKAGKFGGKAGIAAKGLFAKGKEKMRNASSGEKGRRKSTGLSSTDSNEVLHDQQSQPREPTFLDGPPQIPFTLSPASPLESSNWFAKSNLSLDDPTATRQTGDATSSNSSFLQEKPIGDPTKSTATPASPAISALVDDDQSDKAGIPSRSISQLTRPTADDSPLESPLRGTAEREVGREGPPALSHQHLNAPVESAITNLNAPGPFPGQIHGPRSDVHSSDRSLQVPDDRRRSIISDVSSASPGPGPESDKQIRRSVSPADDVPASQEPANVEKPDDPVESDISTDNQLPGYEQIVSEPVDLPPEKSVLDGPPPGIDDPYYRRESNPNLYIPQPATAQHTDPTPSTNQYETSNDGPPSLLTSGDDVEQNRQLQGAGSGDFGKASEPPLSPVSQALSKEMSQVSVDEFDQANAAGQRQSRSYSRPFSADPNVRNHPAFKTSEPEQPNIDRAQMYSSESPLPSARRNPEDVDRLRQQIGSEQFFTTQSTQEESPSAGAYRIPGPYIQNYRSPKQITTPRVGRSETQVEASGQPLPSTLRSQQQEQERQHQQYQSQQQYQQQLQQEQLYQQYQQQQQAQPQGPFQPPLKSQIMQESGRPPFIPEQSRAEHDHQHYREYMPTNSRQYSYEGDNPSHRLSQQPDQLAQRQQQAMGPLPAPTPQTTSSNPPTARKKSTFGSFFGGGSKSKLKKQERLPAPVPENQDVPQKDKRASIFRRNSRHDSISSQQSSQYGGQDQIGQLPTWNTTTQSGRRQSKDILRTSSNEAKEHPVEKEKKKRFSGLGSKLFKSGSSAKPPAAASPALPQPQMGTKQPYQQQYTAQNYMSPQNTYGQYSGDAWTTQEQQPPAQFQRGYSHSSQQPEAQHEFPRGPQQQFSQPQRAFTQPVQQRRPDSQYDYSTTPSSQPESHYPTATSPFQYSSGMARGIHPSMQPVQPGVSPHPGNYSANITPYLNPDQRRPSDLRIDTNTPNHSSHSIPATAPAQVYPNRGSSLSPTPPRNVVPRPYADPSPGFTSTTAPLSAAASSTKPGPGRNHVMDLHKRSRSPKLGRKNSSEDFDAQRRQEQENGLAATGLGTFISKRISPVGGVPRPDSDQERPYAIDLPGLDEDAGQSQAAGHRRTRTMSPIPPSVQQNTLGDPAAARSGTPVSLAGTAMDVGTGATIGGTGTYSRAIQSDATDGLVSRSGTSAAPQHQQTGKAIARDKSVGGAAVELPGSKPDGYESEEEVLMSATAYPGQEWMPTFVGDGRWDD</sequence>
<feature type="compositionally biased region" description="Basic and acidic residues" evidence="1">
    <location>
        <begin position="120"/>
        <end position="129"/>
    </location>
</feature>
<feature type="compositionally biased region" description="Pro residues" evidence="1">
    <location>
        <begin position="735"/>
        <end position="744"/>
    </location>
</feature>
<feature type="compositionally biased region" description="Basic and acidic residues" evidence="1">
    <location>
        <begin position="264"/>
        <end position="278"/>
    </location>
</feature>
<feature type="compositionally biased region" description="Polar residues" evidence="1">
    <location>
        <begin position="1418"/>
        <end position="1451"/>
    </location>
</feature>
<feature type="compositionally biased region" description="Polar residues" evidence="1">
    <location>
        <begin position="1751"/>
        <end position="1762"/>
    </location>
</feature>
<feature type="compositionally biased region" description="Low complexity" evidence="1">
    <location>
        <begin position="652"/>
        <end position="661"/>
    </location>
</feature>
<feature type="compositionally biased region" description="Basic and acidic residues" evidence="1">
    <location>
        <begin position="454"/>
        <end position="464"/>
    </location>
</feature>
<feature type="compositionally biased region" description="Polar residues" evidence="1">
    <location>
        <begin position="1845"/>
        <end position="1877"/>
    </location>
</feature>
<feature type="compositionally biased region" description="Polar residues" evidence="1">
    <location>
        <begin position="63"/>
        <end position="72"/>
    </location>
</feature>
<feature type="compositionally biased region" description="Low complexity" evidence="1">
    <location>
        <begin position="2115"/>
        <end position="2141"/>
    </location>
</feature>
<dbReference type="VEuPathDB" id="FungiDB:A1O9_06480"/>
<feature type="compositionally biased region" description="Low complexity" evidence="1">
    <location>
        <begin position="2347"/>
        <end position="2360"/>
    </location>
</feature>
<feature type="compositionally biased region" description="Low complexity" evidence="1">
    <location>
        <begin position="279"/>
        <end position="290"/>
    </location>
</feature>
<feature type="region of interest" description="Disordered" evidence="1">
    <location>
        <begin position="1307"/>
        <end position="1333"/>
    </location>
</feature>
<feature type="compositionally biased region" description="Polar residues" evidence="1">
    <location>
        <begin position="2299"/>
        <end position="2310"/>
    </location>
</feature>
<feature type="region of interest" description="Disordered" evidence="1">
    <location>
        <begin position="1357"/>
        <end position="2558"/>
    </location>
</feature>
<feature type="compositionally biased region" description="Low complexity" evidence="1">
    <location>
        <begin position="1028"/>
        <end position="1038"/>
    </location>
</feature>
<feature type="compositionally biased region" description="Polar residues" evidence="1">
    <location>
        <begin position="2205"/>
        <end position="2221"/>
    </location>
</feature>
<feature type="compositionally biased region" description="Basic and acidic residues" evidence="1">
    <location>
        <begin position="956"/>
        <end position="965"/>
    </location>
</feature>
<feature type="compositionally biased region" description="Polar residues" evidence="1">
    <location>
        <begin position="385"/>
        <end position="395"/>
    </location>
</feature>
<dbReference type="OrthoDB" id="5151921at2759"/>
<dbReference type="Proteomes" id="UP000027920">
    <property type="component" value="Unassembled WGS sequence"/>
</dbReference>
<feature type="compositionally biased region" description="Polar residues" evidence="1">
    <location>
        <begin position="1201"/>
        <end position="1248"/>
    </location>
</feature>
<feature type="compositionally biased region" description="Low complexity" evidence="1">
    <location>
        <begin position="2059"/>
        <end position="2075"/>
    </location>
</feature>
<feature type="compositionally biased region" description="Polar residues" evidence="1">
    <location>
        <begin position="2229"/>
        <end position="2254"/>
    </location>
</feature>
<dbReference type="GeneID" id="25281397"/>
<feature type="compositionally biased region" description="Basic and acidic residues" evidence="1">
    <location>
        <begin position="1942"/>
        <end position="1953"/>
    </location>
</feature>
<evidence type="ECO:0000313" key="2">
    <source>
        <dbReference type="EMBL" id="KEF58554.1"/>
    </source>
</evidence>
<feature type="compositionally biased region" description="Polar residues" evidence="1">
    <location>
        <begin position="1674"/>
        <end position="1700"/>
    </location>
</feature>
<feature type="compositionally biased region" description="Basic and acidic residues" evidence="1">
    <location>
        <begin position="308"/>
        <end position="321"/>
    </location>
</feature>
<feature type="compositionally biased region" description="Basic and acidic residues" evidence="1">
    <location>
        <begin position="2289"/>
        <end position="2298"/>
    </location>
</feature>
<dbReference type="STRING" id="1182545.A0A072PEL1"/>
<feature type="compositionally biased region" description="Polar residues" evidence="1">
    <location>
        <begin position="2077"/>
        <end position="2087"/>
    </location>
</feature>